<feature type="region of interest" description="Disordered" evidence="1">
    <location>
        <begin position="1"/>
        <end position="24"/>
    </location>
</feature>
<dbReference type="InterPro" id="IPR021281">
    <property type="entry name" value="SNAPC2"/>
</dbReference>
<dbReference type="OrthoDB" id="5990578at2759"/>
<name>A0A9Q1I496_CONCO</name>
<dbReference type="GO" id="GO:0016604">
    <property type="term" value="C:nuclear body"/>
    <property type="evidence" value="ECO:0007669"/>
    <property type="project" value="TreeGrafter"/>
</dbReference>
<dbReference type="Pfam" id="PF11035">
    <property type="entry name" value="SNAPC2"/>
    <property type="match status" value="1"/>
</dbReference>
<comment type="caution">
    <text evidence="2">The sequence shown here is derived from an EMBL/GenBank/DDBJ whole genome shotgun (WGS) entry which is preliminary data.</text>
</comment>
<evidence type="ECO:0000313" key="3">
    <source>
        <dbReference type="Proteomes" id="UP001152803"/>
    </source>
</evidence>
<dbReference type="EMBL" id="JAFJMO010000003">
    <property type="protein sequence ID" value="KAJ8282014.1"/>
    <property type="molecule type" value="Genomic_DNA"/>
</dbReference>
<dbReference type="Proteomes" id="UP001152803">
    <property type="component" value="Unassembled WGS sequence"/>
</dbReference>
<keyword evidence="3" id="KW-1185">Reference proteome</keyword>
<dbReference type="GO" id="GO:0016251">
    <property type="term" value="F:RNA polymerase II general transcription initiation factor activity"/>
    <property type="evidence" value="ECO:0007669"/>
    <property type="project" value="InterPro"/>
</dbReference>
<dbReference type="AlphaFoldDB" id="A0A9Q1I496"/>
<organism evidence="2 3">
    <name type="scientific">Conger conger</name>
    <name type="common">Conger eel</name>
    <name type="synonym">Muraena conger</name>
    <dbReference type="NCBI Taxonomy" id="82655"/>
    <lineage>
        <taxon>Eukaryota</taxon>
        <taxon>Metazoa</taxon>
        <taxon>Chordata</taxon>
        <taxon>Craniata</taxon>
        <taxon>Vertebrata</taxon>
        <taxon>Euteleostomi</taxon>
        <taxon>Actinopterygii</taxon>
        <taxon>Neopterygii</taxon>
        <taxon>Teleostei</taxon>
        <taxon>Anguilliformes</taxon>
        <taxon>Congridae</taxon>
        <taxon>Conger</taxon>
    </lineage>
</organism>
<protein>
    <submittedName>
        <fullName evidence="2">Uncharacterized protein</fullName>
    </submittedName>
</protein>
<feature type="compositionally biased region" description="Polar residues" evidence="1">
    <location>
        <begin position="254"/>
        <end position="264"/>
    </location>
</feature>
<dbReference type="PANTHER" id="PTHR15132:SF1">
    <property type="entry name" value="SNRNA-ACTIVATING PROTEIN COMPLEX SUBUNIT 2"/>
    <property type="match status" value="1"/>
</dbReference>
<proteinExistence type="predicted"/>
<dbReference type="GO" id="GO:0009301">
    <property type="term" value="P:snRNA transcription"/>
    <property type="evidence" value="ECO:0007669"/>
    <property type="project" value="InterPro"/>
</dbReference>
<evidence type="ECO:0000313" key="2">
    <source>
        <dbReference type="EMBL" id="KAJ8282014.1"/>
    </source>
</evidence>
<gene>
    <name evidence="2" type="ORF">COCON_G00045330</name>
</gene>
<accession>A0A9Q1I496</accession>
<reference evidence="2" key="1">
    <citation type="journal article" date="2023" name="Science">
        <title>Genome structures resolve the early diversification of teleost fishes.</title>
        <authorList>
            <person name="Parey E."/>
            <person name="Louis A."/>
            <person name="Montfort J."/>
            <person name="Bouchez O."/>
            <person name="Roques C."/>
            <person name="Iampietro C."/>
            <person name="Lluch J."/>
            <person name="Castinel A."/>
            <person name="Donnadieu C."/>
            <person name="Desvignes T."/>
            <person name="Floi Bucao C."/>
            <person name="Jouanno E."/>
            <person name="Wen M."/>
            <person name="Mejri S."/>
            <person name="Dirks R."/>
            <person name="Jansen H."/>
            <person name="Henkel C."/>
            <person name="Chen W.J."/>
            <person name="Zahm M."/>
            <person name="Cabau C."/>
            <person name="Klopp C."/>
            <person name="Thompson A.W."/>
            <person name="Robinson-Rechavi M."/>
            <person name="Braasch I."/>
            <person name="Lecointre G."/>
            <person name="Bobe J."/>
            <person name="Postlethwait J.H."/>
            <person name="Berthelot C."/>
            <person name="Roest Crollius H."/>
            <person name="Guiguen Y."/>
        </authorList>
    </citation>
    <scope>NUCLEOTIDE SEQUENCE</scope>
    <source>
        <strain evidence="2">Concon-B</strain>
    </source>
</reference>
<feature type="region of interest" description="Disordered" evidence="1">
    <location>
        <begin position="238"/>
        <end position="264"/>
    </location>
</feature>
<dbReference type="PANTHER" id="PTHR15132">
    <property type="entry name" value="SNRNA-ACTIVATING PROTEIN COMPLEX SUBUNIT 2"/>
    <property type="match status" value="1"/>
</dbReference>
<sequence length="264" mass="29893">MADKNHPKIPPTNKPQKSEEGSNTHVSVYTAFNSQEEERALALLLRIELCNKFKWSCGYPTRSFSAPIMKPPSRKRSVPLRFVSREPELKRRDTVRAGWFGWKWNERHILLVELKRQHKNAELDLVALQSKLPKRSLQEIESFVQFLKSVVGKRVARLVNKLRQDQLSDKAPIELWTEMSQKMAGSQEAAISSAFSQMLVIAATEPCSLLNSDPPRSLSTPKQLPSNLQKVTLRPMARPPATTSSMCMTPRVHASTQLSSELGH</sequence>
<evidence type="ECO:0000256" key="1">
    <source>
        <dbReference type="SAM" id="MobiDB-lite"/>
    </source>
</evidence>